<dbReference type="Proteomes" id="UP000053268">
    <property type="component" value="Unassembled WGS sequence"/>
</dbReference>
<evidence type="ECO:0000256" key="1">
    <source>
        <dbReference type="SAM" id="SignalP"/>
    </source>
</evidence>
<name>A0A194Q420_PAPXU</name>
<keyword evidence="3" id="KW-1185">Reference proteome</keyword>
<protein>
    <submittedName>
        <fullName evidence="2">Uncharacterized protein</fullName>
    </submittedName>
</protein>
<accession>A0A194Q420</accession>
<dbReference type="AlphaFoldDB" id="A0A194Q420"/>
<keyword evidence="1" id="KW-0732">Signal</keyword>
<sequence>MLRVIVFSLFLYSFGTCYPHLFETKHFKVGIEYDRSLPMSGGSDRYRHRNNYDPFFVTVTASAKYKLLDSRRPTDHQVSTPPNLTRRSSTVRFSQNFLSHTAVLWKSSKGYVMSYLEVSATTDALADVKFELIRGKTGSRNMVFQLVSNHSDFLAYSYMAYGIREEEYKKVTSVSLGSG</sequence>
<organism evidence="2 3">
    <name type="scientific">Papilio xuthus</name>
    <name type="common">Asian swallowtail butterfly</name>
    <dbReference type="NCBI Taxonomy" id="66420"/>
    <lineage>
        <taxon>Eukaryota</taxon>
        <taxon>Metazoa</taxon>
        <taxon>Ecdysozoa</taxon>
        <taxon>Arthropoda</taxon>
        <taxon>Hexapoda</taxon>
        <taxon>Insecta</taxon>
        <taxon>Pterygota</taxon>
        <taxon>Neoptera</taxon>
        <taxon>Endopterygota</taxon>
        <taxon>Lepidoptera</taxon>
        <taxon>Glossata</taxon>
        <taxon>Ditrysia</taxon>
        <taxon>Papilionoidea</taxon>
        <taxon>Papilionidae</taxon>
        <taxon>Papilioninae</taxon>
        <taxon>Papilio</taxon>
    </lineage>
</organism>
<evidence type="ECO:0000313" key="3">
    <source>
        <dbReference type="Proteomes" id="UP000053268"/>
    </source>
</evidence>
<feature type="chain" id="PRO_5008264013" evidence="1">
    <location>
        <begin position="18"/>
        <end position="179"/>
    </location>
</feature>
<gene>
    <name evidence="2" type="ORF">RR46_04733</name>
</gene>
<feature type="signal peptide" evidence="1">
    <location>
        <begin position="1"/>
        <end position="17"/>
    </location>
</feature>
<evidence type="ECO:0000313" key="2">
    <source>
        <dbReference type="EMBL" id="KPI99759.1"/>
    </source>
</evidence>
<proteinExistence type="predicted"/>
<dbReference type="EMBL" id="KQ459562">
    <property type="protein sequence ID" value="KPI99759.1"/>
    <property type="molecule type" value="Genomic_DNA"/>
</dbReference>
<reference evidence="2 3" key="1">
    <citation type="journal article" date="2015" name="Nat. Commun.">
        <title>Outbred genome sequencing and CRISPR/Cas9 gene editing in butterflies.</title>
        <authorList>
            <person name="Li X."/>
            <person name="Fan D."/>
            <person name="Zhang W."/>
            <person name="Liu G."/>
            <person name="Zhang L."/>
            <person name="Zhao L."/>
            <person name="Fang X."/>
            <person name="Chen L."/>
            <person name="Dong Y."/>
            <person name="Chen Y."/>
            <person name="Ding Y."/>
            <person name="Zhao R."/>
            <person name="Feng M."/>
            <person name="Zhu Y."/>
            <person name="Feng Y."/>
            <person name="Jiang X."/>
            <person name="Zhu D."/>
            <person name="Xiang H."/>
            <person name="Feng X."/>
            <person name="Li S."/>
            <person name="Wang J."/>
            <person name="Zhang G."/>
            <person name="Kronforst M.R."/>
            <person name="Wang W."/>
        </authorList>
    </citation>
    <scope>NUCLEOTIDE SEQUENCE [LARGE SCALE GENOMIC DNA]</scope>
    <source>
        <strain evidence="2">Ya'a_city_454_Px</strain>
        <tissue evidence="2">Whole body</tissue>
    </source>
</reference>